<name>A0A372G7L8_9ACTN</name>
<protein>
    <recommendedName>
        <fullName evidence="6">NlpC/P60 domain-containing protein</fullName>
    </recommendedName>
</protein>
<keyword evidence="8" id="KW-1185">Reference proteome</keyword>
<gene>
    <name evidence="7" type="ORF">D0T12_32620</name>
</gene>
<dbReference type="InterPro" id="IPR038765">
    <property type="entry name" value="Papain-like_cys_pep_sf"/>
</dbReference>
<keyword evidence="2" id="KW-0645">Protease</keyword>
<dbReference type="AlphaFoldDB" id="A0A372G7L8"/>
<dbReference type="InterPro" id="IPR000064">
    <property type="entry name" value="NLP_P60_dom"/>
</dbReference>
<dbReference type="InterPro" id="IPR051794">
    <property type="entry name" value="PG_Endopeptidase_C40"/>
</dbReference>
<dbReference type="Pfam" id="PF00877">
    <property type="entry name" value="NLPC_P60"/>
    <property type="match status" value="1"/>
</dbReference>
<evidence type="ECO:0000256" key="1">
    <source>
        <dbReference type="ARBA" id="ARBA00007074"/>
    </source>
</evidence>
<evidence type="ECO:0000256" key="3">
    <source>
        <dbReference type="ARBA" id="ARBA00022801"/>
    </source>
</evidence>
<evidence type="ECO:0000313" key="7">
    <source>
        <dbReference type="EMBL" id="RFS81375.1"/>
    </source>
</evidence>
<organism evidence="7 8">
    <name type="scientific">Actinomadura spongiicola</name>
    <dbReference type="NCBI Taxonomy" id="2303421"/>
    <lineage>
        <taxon>Bacteria</taxon>
        <taxon>Bacillati</taxon>
        <taxon>Actinomycetota</taxon>
        <taxon>Actinomycetes</taxon>
        <taxon>Streptosporangiales</taxon>
        <taxon>Thermomonosporaceae</taxon>
        <taxon>Actinomadura</taxon>
    </lineage>
</organism>
<accession>A0A372G7L8</accession>
<comment type="similarity">
    <text evidence="1">Belongs to the peptidase C40 family.</text>
</comment>
<feature type="compositionally biased region" description="Polar residues" evidence="5">
    <location>
        <begin position="18"/>
        <end position="33"/>
    </location>
</feature>
<keyword evidence="4" id="KW-0788">Thiol protease</keyword>
<proteinExistence type="inferred from homology"/>
<evidence type="ECO:0000256" key="2">
    <source>
        <dbReference type="ARBA" id="ARBA00022670"/>
    </source>
</evidence>
<sequence>MPARRHGGRHRIKGNTARAGTSRQPNRETNQVESRPKPPATSLPPLPDEAPSPSAQPSAGSAPPTPGAAADLPALLRHRPRRSHQRLRLLRPHPTRLGPSSLHLTRVAAARYNAGPHIPRPHLQPGDLLFFATNPTNPATIHHVGIYHGQGRMIHAPHTGDVVRTPEEATDQCGRPERM</sequence>
<dbReference type="Gene3D" id="3.90.1720.10">
    <property type="entry name" value="endopeptidase domain like (from Nostoc punctiforme)"/>
    <property type="match status" value="1"/>
</dbReference>
<feature type="compositionally biased region" description="Basic residues" evidence="5">
    <location>
        <begin position="1"/>
        <end position="13"/>
    </location>
</feature>
<evidence type="ECO:0000259" key="6">
    <source>
        <dbReference type="Pfam" id="PF00877"/>
    </source>
</evidence>
<dbReference type="GO" id="GO:0006508">
    <property type="term" value="P:proteolysis"/>
    <property type="evidence" value="ECO:0007669"/>
    <property type="project" value="UniProtKB-KW"/>
</dbReference>
<evidence type="ECO:0000256" key="4">
    <source>
        <dbReference type="ARBA" id="ARBA00022807"/>
    </source>
</evidence>
<reference evidence="7 8" key="1">
    <citation type="submission" date="2018-08" db="EMBL/GenBank/DDBJ databases">
        <title>Actinomadura spongicola sp. nov., isolated from marine sponge Leucetta chagosensis.</title>
        <authorList>
            <person name="Li L."/>
            <person name="Lin H.W."/>
        </authorList>
    </citation>
    <scope>NUCLEOTIDE SEQUENCE [LARGE SCALE GENOMIC DNA]</scope>
    <source>
        <strain evidence="7 8">LHW52907</strain>
    </source>
</reference>
<dbReference type="EMBL" id="QVNQ01000014">
    <property type="protein sequence ID" value="RFS81375.1"/>
    <property type="molecule type" value="Genomic_DNA"/>
</dbReference>
<dbReference type="PANTHER" id="PTHR47359">
    <property type="entry name" value="PEPTIDOGLYCAN DL-ENDOPEPTIDASE CWLO"/>
    <property type="match status" value="1"/>
</dbReference>
<feature type="region of interest" description="Disordered" evidence="5">
    <location>
        <begin position="1"/>
        <end position="70"/>
    </location>
</feature>
<feature type="domain" description="NlpC/P60" evidence="6">
    <location>
        <begin position="101"/>
        <end position="164"/>
    </location>
</feature>
<dbReference type="PANTHER" id="PTHR47359:SF3">
    <property type="entry name" value="NLP_P60 DOMAIN-CONTAINING PROTEIN-RELATED"/>
    <property type="match status" value="1"/>
</dbReference>
<feature type="compositionally biased region" description="Low complexity" evidence="5">
    <location>
        <begin position="51"/>
        <end position="70"/>
    </location>
</feature>
<feature type="compositionally biased region" description="Pro residues" evidence="5">
    <location>
        <begin position="37"/>
        <end position="50"/>
    </location>
</feature>
<keyword evidence="3" id="KW-0378">Hydrolase</keyword>
<dbReference type="GO" id="GO:0008234">
    <property type="term" value="F:cysteine-type peptidase activity"/>
    <property type="evidence" value="ECO:0007669"/>
    <property type="project" value="UniProtKB-KW"/>
</dbReference>
<evidence type="ECO:0000256" key="5">
    <source>
        <dbReference type="SAM" id="MobiDB-lite"/>
    </source>
</evidence>
<evidence type="ECO:0000313" key="8">
    <source>
        <dbReference type="Proteomes" id="UP000262882"/>
    </source>
</evidence>
<dbReference type="Proteomes" id="UP000262882">
    <property type="component" value="Unassembled WGS sequence"/>
</dbReference>
<dbReference type="SUPFAM" id="SSF54001">
    <property type="entry name" value="Cysteine proteinases"/>
    <property type="match status" value="1"/>
</dbReference>
<comment type="caution">
    <text evidence="7">The sequence shown here is derived from an EMBL/GenBank/DDBJ whole genome shotgun (WGS) entry which is preliminary data.</text>
</comment>